<reference evidence="3 4" key="1">
    <citation type="submission" date="2019-07" db="EMBL/GenBank/DDBJ databases">
        <authorList>
            <person name="Zhu P."/>
        </authorList>
    </citation>
    <scope>NUCLEOTIDE SEQUENCE [LARGE SCALE GENOMIC DNA]</scope>
    <source>
        <strain evidence="3 4">SSL-25</strain>
    </source>
</reference>
<evidence type="ECO:0000256" key="1">
    <source>
        <dbReference type="SAM" id="MobiDB-lite"/>
    </source>
</evidence>
<keyword evidence="2" id="KW-1133">Transmembrane helix</keyword>
<dbReference type="PANTHER" id="PTHR38441:SF1">
    <property type="entry name" value="MEMBRANE PROTEIN"/>
    <property type="match status" value="1"/>
</dbReference>
<feature type="region of interest" description="Disordered" evidence="1">
    <location>
        <begin position="1"/>
        <end position="24"/>
    </location>
</feature>
<feature type="transmembrane region" description="Helical" evidence="2">
    <location>
        <begin position="79"/>
        <end position="101"/>
    </location>
</feature>
<evidence type="ECO:0000313" key="3">
    <source>
        <dbReference type="EMBL" id="QDY76123.1"/>
    </source>
</evidence>
<dbReference type="PANTHER" id="PTHR38441">
    <property type="entry name" value="INTEGRAL MEMBRANE PROTEIN-RELATED"/>
    <property type="match status" value="1"/>
</dbReference>
<accession>A0A5B8JFA1</accession>
<protein>
    <submittedName>
        <fullName evidence="3">DUF485 domain-containing protein</fullName>
    </submittedName>
</protein>
<proteinExistence type="predicted"/>
<keyword evidence="4" id="KW-1185">Reference proteome</keyword>
<name>A0A5B8JFA1_9ACTN</name>
<dbReference type="InterPro" id="IPR007436">
    <property type="entry name" value="DUF485"/>
</dbReference>
<dbReference type="Proteomes" id="UP000320580">
    <property type="component" value="Chromosome"/>
</dbReference>
<dbReference type="RefSeq" id="WP_146479424.1">
    <property type="nucleotide sequence ID" value="NZ_CP042266.1"/>
</dbReference>
<dbReference type="AlphaFoldDB" id="A0A5B8JFA1"/>
<feature type="transmembrane region" description="Helical" evidence="2">
    <location>
        <begin position="45"/>
        <end position="67"/>
    </location>
</feature>
<keyword evidence="2" id="KW-0812">Transmembrane</keyword>
<sequence>MTTDAPPPPPLSKTSPGPAQPTTEQFIETQESAEFTELRHSYRSFAFPLTFAFVAWYLLYVLLSSYAGGFMGTTLFGNINVALVLGIAQFVTTFLIAWWYARHAARLLDPRAEAIKARMEGGA</sequence>
<evidence type="ECO:0000256" key="2">
    <source>
        <dbReference type="SAM" id="Phobius"/>
    </source>
</evidence>
<dbReference type="EMBL" id="CP042266">
    <property type="protein sequence ID" value="QDY76123.1"/>
    <property type="molecule type" value="Genomic_DNA"/>
</dbReference>
<organism evidence="3 4">
    <name type="scientific">Streptomyces qinzhouensis</name>
    <dbReference type="NCBI Taxonomy" id="2599401"/>
    <lineage>
        <taxon>Bacteria</taxon>
        <taxon>Bacillati</taxon>
        <taxon>Actinomycetota</taxon>
        <taxon>Actinomycetes</taxon>
        <taxon>Kitasatosporales</taxon>
        <taxon>Streptomycetaceae</taxon>
        <taxon>Streptomyces</taxon>
    </lineage>
</organism>
<keyword evidence="2" id="KW-0472">Membrane</keyword>
<dbReference type="Pfam" id="PF04341">
    <property type="entry name" value="DUF485"/>
    <property type="match status" value="1"/>
</dbReference>
<evidence type="ECO:0000313" key="4">
    <source>
        <dbReference type="Proteomes" id="UP000320580"/>
    </source>
</evidence>
<feature type="compositionally biased region" description="Pro residues" evidence="1">
    <location>
        <begin position="1"/>
        <end position="11"/>
    </location>
</feature>
<dbReference type="KEGG" id="sqz:FQU76_05830"/>
<dbReference type="OrthoDB" id="3543412at2"/>
<gene>
    <name evidence="3" type="ORF">FQU76_05830</name>
</gene>
<feature type="compositionally biased region" description="Polar residues" evidence="1">
    <location>
        <begin position="12"/>
        <end position="24"/>
    </location>
</feature>